<proteinExistence type="predicted"/>
<name>A0ACC0L196_CHOFU</name>
<protein>
    <submittedName>
        <fullName evidence="1">Uncharacterized protein</fullName>
    </submittedName>
</protein>
<keyword evidence="2" id="KW-1185">Reference proteome</keyword>
<evidence type="ECO:0000313" key="1">
    <source>
        <dbReference type="EMBL" id="KAI8442169.1"/>
    </source>
</evidence>
<accession>A0ACC0L196</accession>
<organism evidence="1 2">
    <name type="scientific">Choristoneura fumiferana</name>
    <name type="common">Spruce budworm moth</name>
    <name type="synonym">Archips fumiferana</name>
    <dbReference type="NCBI Taxonomy" id="7141"/>
    <lineage>
        <taxon>Eukaryota</taxon>
        <taxon>Metazoa</taxon>
        <taxon>Ecdysozoa</taxon>
        <taxon>Arthropoda</taxon>
        <taxon>Hexapoda</taxon>
        <taxon>Insecta</taxon>
        <taxon>Pterygota</taxon>
        <taxon>Neoptera</taxon>
        <taxon>Endopterygota</taxon>
        <taxon>Lepidoptera</taxon>
        <taxon>Glossata</taxon>
        <taxon>Ditrysia</taxon>
        <taxon>Tortricoidea</taxon>
        <taxon>Tortricidae</taxon>
        <taxon>Tortricinae</taxon>
        <taxon>Choristoneura</taxon>
    </lineage>
</organism>
<gene>
    <name evidence="1" type="ORF">MSG28_005777</name>
</gene>
<dbReference type="EMBL" id="CM046109">
    <property type="protein sequence ID" value="KAI8442169.1"/>
    <property type="molecule type" value="Genomic_DNA"/>
</dbReference>
<comment type="caution">
    <text evidence="1">The sequence shown here is derived from an EMBL/GenBank/DDBJ whole genome shotgun (WGS) entry which is preliminary data.</text>
</comment>
<dbReference type="Proteomes" id="UP001064048">
    <property type="component" value="Chromosome 9"/>
</dbReference>
<reference evidence="1 2" key="1">
    <citation type="journal article" date="2022" name="Genome Biol. Evol.">
        <title>The Spruce Budworm Genome: Reconstructing the Evolutionary History of Antifreeze Proteins.</title>
        <authorList>
            <person name="Beliveau C."/>
            <person name="Gagne P."/>
            <person name="Picq S."/>
            <person name="Vernygora O."/>
            <person name="Keeling C.I."/>
            <person name="Pinkney K."/>
            <person name="Doucet D."/>
            <person name="Wen F."/>
            <person name="Johnston J.S."/>
            <person name="Maaroufi H."/>
            <person name="Boyle B."/>
            <person name="Laroche J."/>
            <person name="Dewar K."/>
            <person name="Juretic N."/>
            <person name="Blackburn G."/>
            <person name="Nisole A."/>
            <person name="Brunet B."/>
            <person name="Brandao M."/>
            <person name="Lumley L."/>
            <person name="Duan J."/>
            <person name="Quan G."/>
            <person name="Lucarotti C.J."/>
            <person name="Roe A.D."/>
            <person name="Sperling F.A.H."/>
            <person name="Levesque R.C."/>
            <person name="Cusson M."/>
        </authorList>
    </citation>
    <scope>NUCLEOTIDE SEQUENCE [LARGE SCALE GENOMIC DNA]</scope>
    <source>
        <strain evidence="1">Glfc:IPQL:Cfum</strain>
    </source>
</reference>
<evidence type="ECO:0000313" key="2">
    <source>
        <dbReference type="Proteomes" id="UP001064048"/>
    </source>
</evidence>
<sequence>MDAPPLGANITVGGTPIAVGSTMKYLGLVLDGRWKFEEHFRRLAPKLVAAAGALGRILPNVGGPGGSCRRLYTGVVRSVALYGAPIWAENLSARNVTLLRRSQRAMALRVAYRTVSYTAACLLAGSPPWDLEAEVNSNVCWRISAARAEEIWPHPPIRPVLKEWVERKHDPPTYHVTQLLTGHGCFKKYMCGVVGREPSTMCHHCDGRTVDTAEHTRTECPAWAEPRAVLSTVIGDLSLPALIEKIAESEEAWAAFCVFADDIMSQTEAAKREHEDDVNSLPQRRRRPGWRWSQPSDPPRGVAPLTPSLQWWTLGSPPQKARDGGRGGRLALPAWRVFEVGRLTATAAGRVAEDDDDEEVLERKVAELEKRIAEDPYSYDDHIQLIQALWGLSELDRWRNAFDRLQQMSMLKAEHWLLRIQTEETLAHSAEAKEQLVELFRQASLDCY</sequence>